<dbReference type="SUPFAM" id="SSF117281">
    <property type="entry name" value="Kelch motif"/>
    <property type="match status" value="1"/>
</dbReference>
<dbReference type="Proteomes" id="UP000001514">
    <property type="component" value="Unassembled WGS sequence"/>
</dbReference>
<dbReference type="PANTHER" id="PTHR23244">
    <property type="entry name" value="KELCH REPEAT DOMAIN"/>
    <property type="match status" value="1"/>
</dbReference>
<dbReference type="eggNOG" id="KOG0383">
    <property type="taxonomic scope" value="Eukaryota"/>
</dbReference>
<dbReference type="Gene3D" id="2.120.10.80">
    <property type="entry name" value="Kelch-type beta propeller"/>
    <property type="match status" value="1"/>
</dbReference>
<dbReference type="HOGENOM" id="CLU_026060_1_0_1"/>
<dbReference type="InParanoid" id="D8SPY0"/>
<keyword evidence="2" id="KW-1133">Transmembrane helix</keyword>
<dbReference type="Pfam" id="PF01344">
    <property type="entry name" value="Kelch_1"/>
    <property type="match status" value="1"/>
</dbReference>
<accession>D8SPY0</accession>
<keyword evidence="4" id="KW-1185">Reference proteome</keyword>
<protein>
    <recommendedName>
        <fullName evidence="5">DCD domain-containing protein</fullName>
    </recommendedName>
</protein>
<keyword evidence="2" id="KW-0472">Membrane</keyword>
<evidence type="ECO:0000313" key="4">
    <source>
        <dbReference type="Proteomes" id="UP000001514"/>
    </source>
</evidence>
<evidence type="ECO:0008006" key="5">
    <source>
        <dbReference type="Google" id="ProtNLM"/>
    </source>
</evidence>
<dbReference type="EMBL" id="GL377632">
    <property type="protein sequence ID" value="EFJ13495.1"/>
    <property type="molecule type" value="Genomic_DNA"/>
</dbReference>
<dbReference type="InterPro" id="IPR006652">
    <property type="entry name" value="Kelch_1"/>
</dbReference>
<gene>
    <name evidence="3" type="ORF">SELMODRAFT_424453</name>
</gene>
<dbReference type="AlphaFoldDB" id="D8SPY0"/>
<feature type="region of interest" description="Disordered" evidence="1">
    <location>
        <begin position="80"/>
        <end position="112"/>
    </location>
</feature>
<evidence type="ECO:0000256" key="1">
    <source>
        <dbReference type="SAM" id="MobiDB-lite"/>
    </source>
</evidence>
<name>D8SPY0_SELML</name>
<sequence length="612" mass="68882">MSFRARDHEERASIIASRKLPPVGSFSSSKAQDTVVNGHDDNHLTDAKAFFNRRIIEFVKKRVALMGEVLNAEYHLDDQDIPANRSNGGVEPGEGPKTSYQKPQPTFVPYPTPLTPEEVLGRALDNDPKRLKVPAYYNEVVFVSPFAKLCLMISENRLDAFQTYAGNKSAGIRLRRFSRLEPRLESSDQLQQQLPGCKWGHTCNAVRNLIYIFGGCGRDECQTNDVHVFDIGTHTWSKPVMKGTHPSPRDSHSSMAVGSKLYVFGGTDGSNPPNDLFVLDTATNTWGKPDVFGDVPAPKEGHSALLIGDNLFVFGGCGKSSDPSEEEYYNDLHVLNANTFVWKKISITGVSPIPRDSHTCSSYKNCFIVMGGEDGGNAYLNDVHILDTETMAWREVKTTGAELMPRAEHTTISHGKYLVVFGGFSDDRKLFNDVHTLDLSLDDMYFLLLLTLLPFLTIWLAFFCEEMLREKDPSEPKLSMRKELKRRRQEYRAMPFVLDKQRDADKSLVSSLGEFQAHVQPLGKKMFEARVSDVFNYGYTLEASIDGKLFRGLLFSYKPGFAQAVQSYMASIFARRLVQDLKLNNILSKLNMRNKVVISTFRRYHNSKVHGS</sequence>
<feature type="transmembrane region" description="Helical" evidence="2">
    <location>
        <begin position="444"/>
        <end position="464"/>
    </location>
</feature>
<dbReference type="FunCoup" id="D8SPY0">
    <property type="interactions" value="1698"/>
</dbReference>
<dbReference type="Pfam" id="PF13415">
    <property type="entry name" value="Beta-prop_FBX42"/>
    <property type="match status" value="1"/>
</dbReference>
<dbReference type="STRING" id="88036.D8SPY0"/>
<dbReference type="InterPro" id="IPR015915">
    <property type="entry name" value="Kelch-typ_b-propeller"/>
</dbReference>
<dbReference type="KEGG" id="smo:SELMODRAFT_424453"/>
<organism evidence="4">
    <name type="scientific">Selaginella moellendorffii</name>
    <name type="common">Spikemoss</name>
    <dbReference type="NCBI Taxonomy" id="88036"/>
    <lineage>
        <taxon>Eukaryota</taxon>
        <taxon>Viridiplantae</taxon>
        <taxon>Streptophyta</taxon>
        <taxon>Embryophyta</taxon>
        <taxon>Tracheophyta</taxon>
        <taxon>Lycopodiopsida</taxon>
        <taxon>Selaginellales</taxon>
        <taxon>Selaginellaceae</taxon>
        <taxon>Selaginella</taxon>
    </lineage>
</organism>
<reference evidence="3 4" key="1">
    <citation type="journal article" date="2011" name="Science">
        <title>The Selaginella genome identifies genetic changes associated with the evolution of vascular plants.</title>
        <authorList>
            <person name="Banks J.A."/>
            <person name="Nishiyama T."/>
            <person name="Hasebe M."/>
            <person name="Bowman J.L."/>
            <person name="Gribskov M."/>
            <person name="dePamphilis C."/>
            <person name="Albert V.A."/>
            <person name="Aono N."/>
            <person name="Aoyama T."/>
            <person name="Ambrose B.A."/>
            <person name="Ashton N.W."/>
            <person name="Axtell M.J."/>
            <person name="Barker E."/>
            <person name="Barker M.S."/>
            <person name="Bennetzen J.L."/>
            <person name="Bonawitz N.D."/>
            <person name="Chapple C."/>
            <person name="Cheng C."/>
            <person name="Correa L.G."/>
            <person name="Dacre M."/>
            <person name="DeBarry J."/>
            <person name="Dreyer I."/>
            <person name="Elias M."/>
            <person name="Engstrom E.M."/>
            <person name="Estelle M."/>
            <person name="Feng L."/>
            <person name="Finet C."/>
            <person name="Floyd S.K."/>
            <person name="Frommer W.B."/>
            <person name="Fujita T."/>
            <person name="Gramzow L."/>
            <person name="Gutensohn M."/>
            <person name="Harholt J."/>
            <person name="Hattori M."/>
            <person name="Heyl A."/>
            <person name="Hirai T."/>
            <person name="Hiwatashi Y."/>
            <person name="Ishikawa M."/>
            <person name="Iwata M."/>
            <person name="Karol K.G."/>
            <person name="Koehler B."/>
            <person name="Kolukisaoglu U."/>
            <person name="Kubo M."/>
            <person name="Kurata T."/>
            <person name="Lalonde S."/>
            <person name="Li K."/>
            <person name="Li Y."/>
            <person name="Litt A."/>
            <person name="Lyons E."/>
            <person name="Manning G."/>
            <person name="Maruyama T."/>
            <person name="Michael T.P."/>
            <person name="Mikami K."/>
            <person name="Miyazaki S."/>
            <person name="Morinaga S."/>
            <person name="Murata T."/>
            <person name="Mueller-Roeber B."/>
            <person name="Nelson D.R."/>
            <person name="Obara M."/>
            <person name="Oguri Y."/>
            <person name="Olmstead R.G."/>
            <person name="Onodera N."/>
            <person name="Petersen B.L."/>
            <person name="Pils B."/>
            <person name="Prigge M."/>
            <person name="Rensing S.A."/>
            <person name="Riano-Pachon D.M."/>
            <person name="Roberts A.W."/>
            <person name="Sato Y."/>
            <person name="Scheller H.V."/>
            <person name="Schulz B."/>
            <person name="Schulz C."/>
            <person name="Shakirov E.V."/>
            <person name="Shibagaki N."/>
            <person name="Shinohara N."/>
            <person name="Shippen D.E."/>
            <person name="Soerensen I."/>
            <person name="Sotooka R."/>
            <person name="Sugimoto N."/>
            <person name="Sugita M."/>
            <person name="Sumikawa N."/>
            <person name="Tanurdzic M."/>
            <person name="Theissen G."/>
            <person name="Ulvskov P."/>
            <person name="Wakazuki S."/>
            <person name="Weng J.K."/>
            <person name="Willats W.W."/>
            <person name="Wipf D."/>
            <person name="Wolf P.G."/>
            <person name="Yang L."/>
            <person name="Zimmer A.D."/>
            <person name="Zhu Q."/>
            <person name="Mitros T."/>
            <person name="Hellsten U."/>
            <person name="Loque D."/>
            <person name="Otillar R."/>
            <person name="Salamov A."/>
            <person name="Schmutz J."/>
            <person name="Shapiro H."/>
            <person name="Lindquist E."/>
            <person name="Lucas S."/>
            <person name="Rokhsar D."/>
            <person name="Grigoriev I.V."/>
        </authorList>
    </citation>
    <scope>NUCLEOTIDE SEQUENCE [LARGE SCALE GENOMIC DNA]</scope>
</reference>
<evidence type="ECO:0000256" key="2">
    <source>
        <dbReference type="SAM" id="Phobius"/>
    </source>
</evidence>
<dbReference type="Gramene" id="EFJ13495">
    <property type="protein sequence ID" value="EFJ13495"/>
    <property type="gene ID" value="SELMODRAFT_424453"/>
</dbReference>
<keyword evidence="2" id="KW-0812">Transmembrane</keyword>
<dbReference type="eggNOG" id="KOG0379">
    <property type="taxonomic scope" value="Eukaryota"/>
</dbReference>
<proteinExistence type="predicted"/>
<evidence type="ECO:0000313" key="3">
    <source>
        <dbReference type="EMBL" id="EFJ13495.1"/>
    </source>
</evidence>
<dbReference type="PANTHER" id="PTHR23244:SF471">
    <property type="entry name" value="GUANINE NUCLEOTIDE-BINDING PROTEIN SUBUNIT BETA 1-RELATED"/>
    <property type="match status" value="1"/>
</dbReference>